<comment type="similarity">
    <text evidence="2">Belongs to the KHG/KDPG aldolase family.</text>
</comment>
<dbReference type="EMBL" id="BORB01000009">
    <property type="protein sequence ID" value="GIN57045.1"/>
    <property type="molecule type" value="Genomic_DNA"/>
</dbReference>
<sequence>MDVRSILFEEKLIAIIRNIDPNHVLEVCQALYEGGIQVMEITMNSPKALSLIEEVNDKLGDKVVVGAGTVLDPETARAAILAGAQFLISPTVHLETIKMTKRYGAISIPGAFTPTEILTAYEHGADMIKVFPALLGPEYIKSILGPLAQIPLLATGGVDLTNIKDYLTAGAVGCGIGGSLVNSKEPVTPAYLSQLTEKARKYVQAVEDFKKTN</sequence>
<keyword evidence="7" id="KW-1185">Reference proteome</keyword>
<dbReference type="PANTHER" id="PTHR30246:SF1">
    <property type="entry name" value="2-DEHYDRO-3-DEOXY-6-PHOSPHOGALACTONATE ALDOLASE-RELATED"/>
    <property type="match status" value="1"/>
</dbReference>
<evidence type="ECO:0000256" key="3">
    <source>
        <dbReference type="ARBA" id="ARBA00011233"/>
    </source>
</evidence>
<keyword evidence="5" id="KW-0119">Carbohydrate metabolism</keyword>
<dbReference type="NCBIfam" id="TIGR01182">
    <property type="entry name" value="eda"/>
    <property type="match status" value="1"/>
</dbReference>
<dbReference type="Gene3D" id="3.20.20.70">
    <property type="entry name" value="Aldolase class I"/>
    <property type="match status" value="1"/>
</dbReference>
<protein>
    <submittedName>
        <fullName evidence="6">2-dehydro-3-deoxy-phosphogluconate aldolase</fullName>
    </submittedName>
</protein>
<dbReference type="InterPro" id="IPR000887">
    <property type="entry name" value="Aldlse_KDPG_KHG"/>
</dbReference>
<comment type="caution">
    <text evidence="6">The sequence shown here is derived from an EMBL/GenBank/DDBJ whole genome shotgun (WGS) entry which is preliminary data.</text>
</comment>
<evidence type="ECO:0000256" key="4">
    <source>
        <dbReference type="ARBA" id="ARBA00023239"/>
    </source>
</evidence>
<dbReference type="InterPro" id="IPR013785">
    <property type="entry name" value="Aldolase_TIM"/>
</dbReference>
<dbReference type="Proteomes" id="UP000679950">
    <property type="component" value="Unassembled WGS sequence"/>
</dbReference>
<evidence type="ECO:0000256" key="2">
    <source>
        <dbReference type="ARBA" id="ARBA00006906"/>
    </source>
</evidence>
<gene>
    <name evidence="6" type="ORF">J8TS2_13640</name>
</gene>
<accession>A0ABQ4KGE6</accession>
<evidence type="ECO:0000256" key="1">
    <source>
        <dbReference type="ARBA" id="ARBA00004761"/>
    </source>
</evidence>
<comment type="pathway">
    <text evidence="1">Carbohydrate acid metabolism.</text>
</comment>
<evidence type="ECO:0000256" key="5">
    <source>
        <dbReference type="ARBA" id="ARBA00023277"/>
    </source>
</evidence>
<name>A0ABQ4KGE6_9BACI</name>
<proteinExistence type="inferred from homology"/>
<dbReference type="SUPFAM" id="SSF51569">
    <property type="entry name" value="Aldolase"/>
    <property type="match status" value="1"/>
</dbReference>
<comment type="subunit">
    <text evidence="3">Homotrimer.</text>
</comment>
<dbReference type="CDD" id="cd00452">
    <property type="entry name" value="KDPG_aldolase"/>
    <property type="match status" value="1"/>
</dbReference>
<dbReference type="RefSeq" id="WP_158320954.1">
    <property type="nucleotide sequence ID" value="NZ_BORB01000009.1"/>
</dbReference>
<reference evidence="6 7" key="1">
    <citation type="submission" date="2021-03" db="EMBL/GenBank/DDBJ databases">
        <title>Antimicrobial resistance genes in bacteria isolated from Japanese honey, and their potential for conferring macrolide and lincosamide resistance in the American foulbrood pathogen Paenibacillus larvae.</title>
        <authorList>
            <person name="Okamoto M."/>
            <person name="Kumagai M."/>
            <person name="Kanamori H."/>
            <person name="Takamatsu D."/>
        </authorList>
    </citation>
    <scope>NUCLEOTIDE SEQUENCE [LARGE SCALE GENOMIC DNA]</scope>
    <source>
        <strain evidence="6 7">J8TS2</strain>
    </source>
</reference>
<keyword evidence="4" id="KW-0456">Lyase</keyword>
<dbReference type="PANTHER" id="PTHR30246">
    <property type="entry name" value="2-KETO-3-DEOXY-6-PHOSPHOGLUCONATE ALDOLASE"/>
    <property type="match status" value="1"/>
</dbReference>
<organism evidence="6 7">
    <name type="scientific">Lederbergia ruris</name>
    <dbReference type="NCBI Taxonomy" id="217495"/>
    <lineage>
        <taxon>Bacteria</taxon>
        <taxon>Bacillati</taxon>
        <taxon>Bacillota</taxon>
        <taxon>Bacilli</taxon>
        <taxon>Bacillales</taxon>
        <taxon>Bacillaceae</taxon>
        <taxon>Lederbergia</taxon>
    </lineage>
</organism>
<dbReference type="Pfam" id="PF01081">
    <property type="entry name" value="Aldolase"/>
    <property type="match status" value="1"/>
</dbReference>
<evidence type="ECO:0000313" key="7">
    <source>
        <dbReference type="Proteomes" id="UP000679950"/>
    </source>
</evidence>
<evidence type="ECO:0000313" key="6">
    <source>
        <dbReference type="EMBL" id="GIN57045.1"/>
    </source>
</evidence>